<dbReference type="InterPro" id="IPR018608">
    <property type="entry name" value="Gti1/Pac2"/>
</dbReference>
<dbReference type="GO" id="GO:0003677">
    <property type="term" value="F:DNA binding"/>
    <property type="evidence" value="ECO:0007669"/>
    <property type="project" value="TreeGrafter"/>
</dbReference>
<evidence type="ECO:0000313" key="3">
    <source>
        <dbReference type="Proteomes" id="UP000318582"/>
    </source>
</evidence>
<sequence length="454" mass="51016">MHTFTGLVETLQDAIFLFEACRHGYLKRVQRRLNESEKRAFIQPGRVFVWDEEEAQVRRWTDSRVWSPSRRFLERFLTYFEIDAKPSNLIGANCDTTASVPCCPGPVVKKKGGLSKRCLSVHTLDGRHLHLVAYYRGKDLDTDEKGAPLLRPAAHPLLAPVASQILTYEGFRQYPDLWQAWPAQVAPPSKLSPYDDAPHGTPDVSYRPRIHNGLQNNGVQDLQAQQHKQQVPSFKAHPYDYRNPLTGPGNYAPHQHPDPRYHVYSTPYPHPQQQPSPAPSAYGRHPDPSYHIYVQYARPLQPQHTMDLDPRYALPAHADGGGVNTSPAALESAQDIVRVAPAYTAIPNSHPINVNGSRNLYGQPRDDKTLRTEWERNPPPFLLPADPEQVSTSDAQRVPRNLGSISVDELLGRRYQYSSPQPPQTRIMEDADTVSPVQGKTFKTGRSASTAMVG</sequence>
<accession>A0A507DVF2</accession>
<dbReference type="EMBL" id="QEAQ01000109">
    <property type="protein sequence ID" value="TPX55451.1"/>
    <property type="molecule type" value="Genomic_DNA"/>
</dbReference>
<gene>
    <name evidence="2" type="ORF">PhCBS80983_g05305</name>
</gene>
<feature type="compositionally biased region" description="Pro residues" evidence="1">
    <location>
        <begin position="268"/>
        <end position="278"/>
    </location>
</feature>
<reference evidence="2 3" key="1">
    <citation type="journal article" date="2019" name="Sci. Rep.">
        <title>Comparative genomics of chytrid fungi reveal insights into the obligate biotrophic and pathogenic lifestyle of Synchytrium endobioticum.</title>
        <authorList>
            <person name="van de Vossenberg B.T.L.H."/>
            <person name="Warris S."/>
            <person name="Nguyen H.D.T."/>
            <person name="van Gent-Pelzer M.P.E."/>
            <person name="Joly D.L."/>
            <person name="van de Geest H.C."/>
            <person name="Bonants P.J.M."/>
            <person name="Smith D.S."/>
            <person name="Levesque C.A."/>
            <person name="van der Lee T.A.J."/>
        </authorList>
    </citation>
    <scope>NUCLEOTIDE SEQUENCE [LARGE SCALE GENOMIC DNA]</scope>
    <source>
        <strain evidence="2 3">CBS 809.83</strain>
    </source>
</reference>
<feature type="region of interest" description="Disordered" evidence="1">
    <location>
        <begin position="236"/>
        <end position="287"/>
    </location>
</feature>
<protein>
    <submittedName>
        <fullName evidence="2">Uncharacterized protein</fullName>
    </submittedName>
</protein>
<dbReference type="Proteomes" id="UP000318582">
    <property type="component" value="Unassembled WGS sequence"/>
</dbReference>
<dbReference type="Pfam" id="PF09729">
    <property type="entry name" value="Gti1_Pac2"/>
    <property type="match status" value="1"/>
</dbReference>
<evidence type="ECO:0000313" key="2">
    <source>
        <dbReference type="EMBL" id="TPX55451.1"/>
    </source>
</evidence>
<dbReference type="PANTHER" id="PTHR28027">
    <property type="entry name" value="TRANSCRIPTIONAL REGULATOR MIT1"/>
    <property type="match status" value="1"/>
</dbReference>
<dbReference type="PANTHER" id="PTHR28027:SF1">
    <property type="entry name" value="CAMP INDEPENDENT REGULATORY PROTEIN (AFU_ORTHOLOGUE AFUA_3G09640)"/>
    <property type="match status" value="1"/>
</dbReference>
<organism evidence="2 3">
    <name type="scientific">Powellomyces hirtus</name>
    <dbReference type="NCBI Taxonomy" id="109895"/>
    <lineage>
        <taxon>Eukaryota</taxon>
        <taxon>Fungi</taxon>
        <taxon>Fungi incertae sedis</taxon>
        <taxon>Chytridiomycota</taxon>
        <taxon>Chytridiomycota incertae sedis</taxon>
        <taxon>Chytridiomycetes</taxon>
        <taxon>Spizellomycetales</taxon>
        <taxon>Powellomycetaceae</taxon>
        <taxon>Powellomyces</taxon>
    </lineage>
</organism>
<keyword evidence="3" id="KW-1185">Reference proteome</keyword>
<proteinExistence type="predicted"/>
<name>A0A507DVF2_9FUNG</name>
<dbReference type="AlphaFoldDB" id="A0A507DVF2"/>
<evidence type="ECO:0000256" key="1">
    <source>
        <dbReference type="SAM" id="MobiDB-lite"/>
    </source>
</evidence>
<comment type="caution">
    <text evidence="2">The sequence shown here is derived from an EMBL/GenBank/DDBJ whole genome shotgun (WGS) entry which is preliminary data.</text>
</comment>